<dbReference type="RefSeq" id="WP_146324079.1">
    <property type="nucleotide sequence ID" value="NZ_BAABLR010000024.1"/>
</dbReference>
<dbReference type="InterPro" id="IPR016039">
    <property type="entry name" value="Thiolase-like"/>
</dbReference>
<proteinExistence type="predicted"/>
<dbReference type="InterPro" id="IPR053778">
    <property type="entry name" value="Pks13"/>
</dbReference>
<dbReference type="Gene3D" id="3.40.50.1820">
    <property type="entry name" value="alpha/beta hydrolase"/>
    <property type="match status" value="1"/>
</dbReference>
<protein>
    <submittedName>
        <fullName evidence="7">Type I polyketide synthase</fullName>
    </submittedName>
</protein>
<dbReference type="InterPro" id="IPR029058">
    <property type="entry name" value="AB_hydrolase_fold"/>
</dbReference>
<organism evidence="7 8">
    <name type="scientific">Corynebacterium canis</name>
    <dbReference type="NCBI Taxonomy" id="679663"/>
    <lineage>
        <taxon>Bacteria</taxon>
        <taxon>Bacillati</taxon>
        <taxon>Actinomycetota</taxon>
        <taxon>Actinomycetes</taxon>
        <taxon>Mycobacteriales</taxon>
        <taxon>Corynebacteriaceae</taxon>
        <taxon>Corynebacterium</taxon>
    </lineage>
</organism>
<dbReference type="EMBL" id="VOHM01000008">
    <property type="protein sequence ID" value="TWT26635.1"/>
    <property type="molecule type" value="Genomic_DNA"/>
</dbReference>
<dbReference type="SMART" id="SM00823">
    <property type="entry name" value="PKS_PP"/>
    <property type="match status" value="2"/>
</dbReference>
<evidence type="ECO:0000313" key="8">
    <source>
        <dbReference type="Proteomes" id="UP000320791"/>
    </source>
</evidence>
<dbReference type="GO" id="GO:0005737">
    <property type="term" value="C:cytoplasm"/>
    <property type="evidence" value="ECO:0007669"/>
    <property type="project" value="TreeGrafter"/>
</dbReference>
<dbReference type="Pfam" id="PF23297">
    <property type="entry name" value="ACP_SdgA_C"/>
    <property type="match status" value="1"/>
</dbReference>
<dbReference type="Pfam" id="PF16197">
    <property type="entry name" value="KAsynt_C_assoc"/>
    <property type="match status" value="1"/>
</dbReference>
<dbReference type="InterPro" id="IPR018201">
    <property type="entry name" value="Ketoacyl_synth_AS"/>
</dbReference>
<keyword evidence="1" id="KW-0596">Phosphopantetheine</keyword>
<dbReference type="SUPFAM" id="SSF55048">
    <property type="entry name" value="Probable ACP-binding domain of malonyl-CoA ACP transacylase"/>
    <property type="match status" value="1"/>
</dbReference>
<dbReference type="InterPro" id="IPR016036">
    <property type="entry name" value="Malonyl_transacylase_ACP-bd"/>
</dbReference>
<evidence type="ECO:0000259" key="5">
    <source>
        <dbReference type="PROSITE" id="PS50075"/>
    </source>
</evidence>
<gene>
    <name evidence="7" type="ORF">FRX94_05250</name>
</gene>
<feature type="domain" description="Ketosynthase family 3 (KS3)" evidence="6">
    <location>
        <begin position="104"/>
        <end position="527"/>
    </location>
</feature>
<dbReference type="GO" id="GO:0071770">
    <property type="term" value="P:DIM/DIP cell wall layer assembly"/>
    <property type="evidence" value="ECO:0007669"/>
    <property type="project" value="TreeGrafter"/>
</dbReference>
<dbReference type="InterPro" id="IPR020806">
    <property type="entry name" value="PKS_PP-bd"/>
</dbReference>
<evidence type="ECO:0000256" key="4">
    <source>
        <dbReference type="ARBA" id="ARBA00023268"/>
    </source>
</evidence>
<keyword evidence="4" id="KW-0511">Multifunctional enzyme</keyword>
<dbReference type="InterPro" id="IPR014030">
    <property type="entry name" value="Ketoacyl_synth_N"/>
</dbReference>
<evidence type="ECO:0000256" key="3">
    <source>
        <dbReference type="ARBA" id="ARBA00022679"/>
    </source>
</evidence>
<dbReference type="InterPro" id="IPR032821">
    <property type="entry name" value="PKS_assoc"/>
</dbReference>
<dbReference type="InterPro" id="IPR016035">
    <property type="entry name" value="Acyl_Trfase/lysoPLipase"/>
</dbReference>
<dbReference type="InterPro" id="IPR014031">
    <property type="entry name" value="Ketoacyl_synth_C"/>
</dbReference>
<dbReference type="SUPFAM" id="SSF53474">
    <property type="entry name" value="alpha/beta-Hydrolases"/>
    <property type="match status" value="1"/>
</dbReference>
<dbReference type="PANTHER" id="PTHR43775:SF37">
    <property type="entry name" value="SI:DKEY-61P9.11"/>
    <property type="match status" value="1"/>
</dbReference>
<feature type="domain" description="Carrier" evidence="5">
    <location>
        <begin position="6"/>
        <end position="83"/>
    </location>
</feature>
<dbReference type="Pfam" id="PF00109">
    <property type="entry name" value="ketoacyl-synt"/>
    <property type="match status" value="1"/>
</dbReference>
<dbReference type="Pfam" id="PF00550">
    <property type="entry name" value="PP-binding"/>
    <property type="match status" value="1"/>
</dbReference>
<feature type="domain" description="Carrier" evidence="5">
    <location>
        <begin position="1121"/>
        <end position="1198"/>
    </location>
</feature>
<dbReference type="SUPFAM" id="SSF52151">
    <property type="entry name" value="FabD/lysophospholipase-like"/>
    <property type="match status" value="1"/>
</dbReference>
<dbReference type="OrthoDB" id="9778690at2"/>
<evidence type="ECO:0000256" key="1">
    <source>
        <dbReference type="ARBA" id="ARBA00022450"/>
    </source>
</evidence>
<dbReference type="NCBIfam" id="NF040607">
    <property type="entry name" value="mycolic_Pks13"/>
    <property type="match status" value="1"/>
</dbReference>
<dbReference type="InterPro" id="IPR014043">
    <property type="entry name" value="Acyl_transferase_dom"/>
</dbReference>
<dbReference type="GO" id="GO:0004312">
    <property type="term" value="F:fatty acid synthase activity"/>
    <property type="evidence" value="ECO:0007669"/>
    <property type="project" value="TreeGrafter"/>
</dbReference>
<dbReference type="InterPro" id="IPR001031">
    <property type="entry name" value="Thioesterase"/>
</dbReference>
<dbReference type="Pfam" id="PF02801">
    <property type="entry name" value="Ketoacyl-synt_C"/>
    <property type="match status" value="1"/>
</dbReference>
<dbReference type="PROSITE" id="PS00606">
    <property type="entry name" value="KS3_1"/>
    <property type="match status" value="1"/>
</dbReference>
<dbReference type="Gene3D" id="3.30.70.250">
    <property type="entry name" value="Malonyl-CoA ACP transacylase, ACP-binding"/>
    <property type="match status" value="1"/>
</dbReference>
<dbReference type="SUPFAM" id="SSF53901">
    <property type="entry name" value="Thiolase-like"/>
    <property type="match status" value="1"/>
</dbReference>
<dbReference type="SMART" id="SM00825">
    <property type="entry name" value="PKS_KS"/>
    <property type="match status" value="1"/>
</dbReference>
<dbReference type="InterPro" id="IPR020802">
    <property type="entry name" value="TesA-like"/>
</dbReference>
<keyword evidence="2" id="KW-0597">Phosphoprotein</keyword>
<dbReference type="Gene3D" id="3.40.47.10">
    <property type="match status" value="1"/>
</dbReference>
<dbReference type="PROSITE" id="PS50075">
    <property type="entry name" value="CARRIER"/>
    <property type="match status" value="2"/>
</dbReference>
<dbReference type="InterPro" id="IPR001227">
    <property type="entry name" value="Ac_transferase_dom_sf"/>
</dbReference>
<dbReference type="PROSITE" id="PS52004">
    <property type="entry name" value="KS3_2"/>
    <property type="match status" value="1"/>
</dbReference>
<dbReference type="GO" id="GO:0005886">
    <property type="term" value="C:plasma membrane"/>
    <property type="evidence" value="ECO:0007669"/>
    <property type="project" value="TreeGrafter"/>
</dbReference>
<evidence type="ECO:0000259" key="6">
    <source>
        <dbReference type="PROSITE" id="PS52004"/>
    </source>
</evidence>
<dbReference type="InterPro" id="IPR009081">
    <property type="entry name" value="PP-bd_ACP"/>
</dbReference>
<dbReference type="GO" id="GO:0006633">
    <property type="term" value="P:fatty acid biosynthetic process"/>
    <property type="evidence" value="ECO:0007669"/>
    <property type="project" value="InterPro"/>
</dbReference>
<dbReference type="Pfam" id="PF00698">
    <property type="entry name" value="Acyl_transf_1"/>
    <property type="match status" value="1"/>
</dbReference>
<comment type="caution">
    <text evidence="7">The sequence shown here is derived from an EMBL/GenBank/DDBJ whole genome shotgun (WGS) entry which is preliminary data.</text>
</comment>
<dbReference type="GO" id="GO:0004315">
    <property type="term" value="F:3-oxoacyl-[acyl-carrier-protein] synthase activity"/>
    <property type="evidence" value="ECO:0007669"/>
    <property type="project" value="InterPro"/>
</dbReference>
<dbReference type="CDD" id="cd00833">
    <property type="entry name" value="PKS"/>
    <property type="match status" value="1"/>
</dbReference>
<sequence length="1581" mass="168780">MDRRQMTVAELKAWLRAWVATATGLPEGEISDDKPMETFGLSSRDVVILSGELENLLDVQLDATIAYEFPSIAALSLRLIEGPSRQPKRSESPQFTVVSDSPGTHDIAIVGMAARYPKALNIEEFWELLVTGRDAMSEPPEGRWSEYAADDIMVAKMAAVPTTGGYLEDIASFDAEFFGLSPLEAANMDPQQRVILELAWEALEQAHIPANSLRGENVGVYVGSSSNDYGLMIASDPAEAHPYALTGTASSIIPNRVSYAFDFRGPSVSIDTACSSSLVSVHHAVRALRAGDADIALAGGVNILASPFATTGFGELGVLSPTGRIHAFSDDADGFVRSDGAGLVVLKRVDDALAAGDTIYAVIKGTAVNSDGRSNGLTAPNPEAQIAVLERAYRDAGIDPHTVDYVEAHGTGTILGDPIEASALGQVLGRGRPATEPLLLGSAKTNFGHTESAAGAAGLIKVVQSLNRGVLPPSINYSGPNPYIDFDAERLEIVEDPREWPKYSGRAIAGVSGFGFGGTNGHAVIAEFDPAEYEHKAATWDAELDAEQYLLPVSGLLPSRRRQAAADLADYLEGGADLAQVARSLARHNHGRSRAMVTASSVEEAIKRLRIVAEGKKSAGIQVADAPPAHGPVFVYSGFGAQHRKMAKELLHTSKFFRERLTELDMEIQLESGWSLLEIIEDDEQTYNTETAQVGITAIQIALTDLLAHFGARPAAVLGMSMGEIAAAYAAGGLSAQDAMRVACHRSRLMGEGENSLPEDQLGAMAVVEFAAADLDAFIAENPEYEGIEPAVYAGPGMTTIGGPREAVVKLVAKLEAEQKFARLLNVKGAGHTSAVDPLLGELAAETAGIEAQPLRIPLFSSVDKGVVYPAGSVVHDSDYWLRCTRGSVWFLEATTAAFAAGHDMLVEVSPNPVALMGMMNTAFSVGKGDAQLLYTLKRKVSPSDSLRDLLAKLYVVGQPINLDLLVGSGVRAETPGVTWKRQRYWTAARPSSQNVSLPGHRVNLPDGSVAFSALAEQVPSAEALIDAAAVAVLPEAHVVAVEEHAPLPPSGDLTTVAHRSLGGVSVTVHRVMGDATSLVAEGFAAIGGGIPAPAAKQEQPAAPRFTELDVEIEALHWDPDSGETVEQRMRSIVSESMGYDIDDLPGELPLIDLGLDSLMGMRIKNRIEHDFQIPPLQVQALRDASVADVVRQVEDLVAGKGEPEVEAPEKAASKSAAVGVAPRDASERLVFATWAGITGAAVAGVTTELPELSDEHAEAIAERLTDRGGITVTVEQVREVETLEALANIVREGLETEVEGNIRVLRARPAGSTKPAVFLFHPAGGSSVVYQPLMRRLPEDVPVYGVERLEGTLAERAAAYLDEIRSYADGHPVVLGGWSFGGALAYEVAHQLVHSDVDVALIALLDTVQPAEAVPDTPEETRARWERYSAFAKKTYNLDFPVPYELLETAGEDALLTMMAEFLANADTQTEGLSAGVLEHQRASFVDNRILDRVRLENWADVEAPVMLFRAERMHDGAIELEPRYARIHADGGWSAIVKQLDIIQLRGDHLAIVDEPEIGTVGAHLSRRLTEIEAGQEGN</sequence>
<keyword evidence="8" id="KW-1185">Reference proteome</keyword>
<accession>A0A5C5UMP2</accession>
<dbReference type="InterPro" id="IPR020841">
    <property type="entry name" value="PKS_Beta-ketoAc_synthase_dom"/>
</dbReference>
<dbReference type="Pfam" id="PF00975">
    <property type="entry name" value="Thioesterase"/>
    <property type="match status" value="1"/>
</dbReference>
<dbReference type="InterPro" id="IPR050091">
    <property type="entry name" value="PKS_NRPS_Biosynth_Enz"/>
</dbReference>
<keyword evidence="3" id="KW-0808">Transferase</keyword>
<evidence type="ECO:0000256" key="2">
    <source>
        <dbReference type="ARBA" id="ARBA00022553"/>
    </source>
</evidence>
<dbReference type="InterPro" id="IPR036736">
    <property type="entry name" value="ACP-like_sf"/>
</dbReference>
<reference evidence="7 8" key="1">
    <citation type="submission" date="2019-08" db="EMBL/GenBank/DDBJ databases">
        <authorList>
            <person name="Lei W."/>
        </authorList>
    </citation>
    <scope>NUCLEOTIDE SEQUENCE [LARGE SCALE GENOMIC DNA]</scope>
    <source>
        <strain evidence="7 8">CCUG 58627</strain>
    </source>
</reference>
<dbReference type="Gene3D" id="3.40.366.10">
    <property type="entry name" value="Malonyl-Coenzyme A Acyl Carrier Protein, domain 2"/>
    <property type="match status" value="1"/>
</dbReference>
<name>A0A5C5UMP2_9CORY</name>
<dbReference type="Proteomes" id="UP000320791">
    <property type="component" value="Unassembled WGS sequence"/>
</dbReference>
<dbReference type="FunFam" id="3.40.47.10:FF:000019">
    <property type="entry name" value="Polyketide synthase type I"/>
    <property type="match status" value="1"/>
</dbReference>
<dbReference type="PANTHER" id="PTHR43775">
    <property type="entry name" value="FATTY ACID SYNTHASE"/>
    <property type="match status" value="1"/>
</dbReference>
<evidence type="ECO:0000313" key="7">
    <source>
        <dbReference type="EMBL" id="TWT26635.1"/>
    </source>
</evidence>
<dbReference type="SMART" id="SM00827">
    <property type="entry name" value="PKS_AT"/>
    <property type="match status" value="1"/>
</dbReference>
<dbReference type="GO" id="GO:0031177">
    <property type="term" value="F:phosphopantetheine binding"/>
    <property type="evidence" value="ECO:0007669"/>
    <property type="project" value="InterPro"/>
</dbReference>
<dbReference type="SMART" id="SM00824">
    <property type="entry name" value="PKS_TE"/>
    <property type="match status" value="1"/>
</dbReference>
<dbReference type="SUPFAM" id="SSF47336">
    <property type="entry name" value="ACP-like"/>
    <property type="match status" value="2"/>
</dbReference>
<dbReference type="Gene3D" id="1.10.1200.10">
    <property type="entry name" value="ACP-like"/>
    <property type="match status" value="2"/>
</dbReference>